<dbReference type="AlphaFoldDB" id="A0A9W6YMJ8"/>
<accession>A0A9W6YMJ8</accession>
<comment type="caution">
    <text evidence="2">The sequence shown here is derived from an EMBL/GenBank/DDBJ whole genome shotgun (WGS) entry which is preliminary data.</text>
</comment>
<evidence type="ECO:0000313" key="3">
    <source>
        <dbReference type="Proteomes" id="UP001165063"/>
    </source>
</evidence>
<dbReference type="PANTHER" id="PTHR13847">
    <property type="entry name" value="SARCOSINE DEHYDROGENASE-RELATED"/>
    <property type="match status" value="1"/>
</dbReference>
<evidence type="ECO:0000259" key="1">
    <source>
        <dbReference type="Pfam" id="PF01266"/>
    </source>
</evidence>
<protein>
    <submittedName>
        <fullName evidence="2">Unnamed protein product</fullName>
    </submittedName>
</protein>
<dbReference type="Gene3D" id="3.30.9.10">
    <property type="entry name" value="D-Amino Acid Oxidase, subunit A, domain 2"/>
    <property type="match status" value="1"/>
</dbReference>
<dbReference type="Proteomes" id="UP001165063">
    <property type="component" value="Unassembled WGS sequence"/>
</dbReference>
<dbReference type="Gene3D" id="3.50.50.60">
    <property type="entry name" value="FAD/NAD(P)-binding domain"/>
    <property type="match status" value="1"/>
</dbReference>
<evidence type="ECO:0000313" key="2">
    <source>
        <dbReference type="EMBL" id="GMG20411.1"/>
    </source>
</evidence>
<dbReference type="InterPro" id="IPR036188">
    <property type="entry name" value="FAD/NAD-bd_sf"/>
</dbReference>
<keyword evidence="3" id="KW-1185">Reference proteome</keyword>
<dbReference type="EMBL" id="BSXU01000363">
    <property type="protein sequence ID" value="GMG20411.1"/>
    <property type="molecule type" value="Genomic_DNA"/>
</dbReference>
<dbReference type="GO" id="GO:0005737">
    <property type="term" value="C:cytoplasm"/>
    <property type="evidence" value="ECO:0007669"/>
    <property type="project" value="TreeGrafter"/>
</dbReference>
<dbReference type="OrthoDB" id="429143at2759"/>
<gene>
    <name evidence="2" type="ORF">Amon01_000121500</name>
</gene>
<name>A0A9W6YMJ8_AMBMO</name>
<sequence length="470" mass="52999">MSKKDYYPVQDKTPTKSFWDSENDPFRQFRSTPELPYFTDMVIVGSGFSGSSISYYLSQYDSPPSCLLLEARDLCSGATGRNGGHCKPEYYQHEEFFRSRYGAKGSADIANFEYKNLQAVKELIETNQIDCDFVLSRAFNVEVTKSGAEAAKKNYRKFLENPYMKMKDDLFWIDEKQAEGVTEVNGALSAVSYTTGQLWPYKLVKALLEIALKHPSDFLNVQSHTLVKNVKTLSDASFVVQTNRGDVRTKKVVLCTNAYTPALERGLHTKIVPVKGTVAHIVPLDENHRKTSVGPYLNNSYIITPEGDYEYLINRPDGSVVVGGAEEVFGHDIEAWIDNVDDTTLFDHPVESYYNKFMSRMFRSWKSTETTVDYLWTGVMGYTFDSLPFVGEVPGESNKFVSAGFHGHGMPRVLLCSKAIAECIMEGKNIKETDIPESFHLTTDRLNDETVNSIEEEAAYYGKKSTKAKL</sequence>
<feature type="domain" description="FAD dependent oxidoreductase" evidence="1">
    <location>
        <begin position="40"/>
        <end position="422"/>
    </location>
</feature>
<dbReference type="SUPFAM" id="SSF51905">
    <property type="entry name" value="FAD/NAD(P)-binding domain"/>
    <property type="match status" value="1"/>
</dbReference>
<organism evidence="2 3">
    <name type="scientific">Ambrosiozyma monospora</name>
    <name type="common">Yeast</name>
    <name type="synonym">Endomycopsis monosporus</name>
    <dbReference type="NCBI Taxonomy" id="43982"/>
    <lineage>
        <taxon>Eukaryota</taxon>
        <taxon>Fungi</taxon>
        <taxon>Dikarya</taxon>
        <taxon>Ascomycota</taxon>
        <taxon>Saccharomycotina</taxon>
        <taxon>Pichiomycetes</taxon>
        <taxon>Pichiales</taxon>
        <taxon>Pichiaceae</taxon>
        <taxon>Ambrosiozyma</taxon>
    </lineage>
</organism>
<proteinExistence type="predicted"/>
<dbReference type="InterPro" id="IPR006076">
    <property type="entry name" value="FAD-dep_OxRdtase"/>
</dbReference>
<reference evidence="2" key="1">
    <citation type="submission" date="2023-04" db="EMBL/GenBank/DDBJ databases">
        <title>Ambrosiozyma monospora NBRC 1965.</title>
        <authorList>
            <person name="Ichikawa N."/>
            <person name="Sato H."/>
            <person name="Tonouchi N."/>
        </authorList>
    </citation>
    <scope>NUCLEOTIDE SEQUENCE</scope>
    <source>
        <strain evidence="2">NBRC 1965</strain>
    </source>
</reference>
<dbReference type="Pfam" id="PF01266">
    <property type="entry name" value="DAO"/>
    <property type="match status" value="1"/>
</dbReference>
<dbReference type="PANTHER" id="PTHR13847:SF260">
    <property type="entry name" value="FAD DEPENDENT OXIDOREDUCTASE DOMAIN-CONTAINING PROTEIN"/>
    <property type="match status" value="1"/>
</dbReference>